<dbReference type="AlphaFoldDB" id="A0A316Z0F5"/>
<dbReference type="Proteomes" id="UP000245946">
    <property type="component" value="Unassembled WGS sequence"/>
</dbReference>
<dbReference type="GeneID" id="37266759"/>
<protein>
    <submittedName>
        <fullName evidence="1">Uncharacterized protein</fullName>
    </submittedName>
</protein>
<accession>A0A316Z0F5</accession>
<gene>
    <name evidence="1" type="ORF">FA09DRAFT_156772</name>
</gene>
<keyword evidence="2" id="KW-1185">Reference proteome</keyword>
<evidence type="ECO:0000313" key="2">
    <source>
        <dbReference type="Proteomes" id="UP000245946"/>
    </source>
</evidence>
<reference evidence="1 2" key="1">
    <citation type="journal article" date="2018" name="Mol. Biol. Evol.">
        <title>Broad Genomic Sampling Reveals a Smut Pathogenic Ancestry of the Fungal Clade Ustilaginomycotina.</title>
        <authorList>
            <person name="Kijpornyongpan T."/>
            <person name="Mondo S.J."/>
            <person name="Barry K."/>
            <person name="Sandor L."/>
            <person name="Lee J."/>
            <person name="Lipzen A."/>
            <person name="Pangilinan J."/>
            <person name="LaButti K."/>
            <person name="Hainaut M."/>
            <person name="Henrissat B."/>
            <person name="Grigoriev I.V."/>
            <person name="Spatafora J.W."/>
            <person name="Aime M.C."/>
        </authorList>
    </citation>
    <scope>NUCLEOTIDE SEQUENCE [LARGE SCALE GENOMIC DNA]</scope>
    <source>
        <strain evidence="1 2">MCA 4186</strain>
    </source>
</reference>
<proteinExistence type="predicted"/>
<name>A0A316Z0F5_9BASI</name>
<organism evidence="1 2">
    <name type="scientific">Tilletiopsis washingtonensis</name>
    <dbReference type="NCBI Taxonomy" id="58919"/>
    <lineage>
        <taxon>Eukaryota</taxon>
        <taxon>Fungi</taxon>
        <taxon>Dikarya</taxon>
        <taxon>Basidiomycota</taxon>
        <taxon>Ustilaginomycotina</taxon>
        <taxon>Exobasidiomycetes</taxon>
        <taxon>Entylomatales</taxon>
        <taxon>Entylomatales incertae sedis</taxon>
        <taxon>Tilletiopsis</taxon>
    </lineage>
</organism>
<dbReference type="RefSeq" id="XP_025595278.1">
    <property type="nucleotide sequence ID" value="XM_025739213.1"/>
</dbReference>
<sequence>MSCLDGPARVARSDAAPSSPAQLACCAATPPQAASLRGTPRPRCALAAQCRHMTPAKCPSAARSAQQREMRRGSLPRPHLRLGFAVGADRRGGALGWRRAASASLGLLRQGALSSRRPSGDLCRGCGPRSALRLDEAGDEVGAAAALCRPVLASKMRHAAAACGVRLTFTRLLSALPEGAAPQLRPLCIGPAVCAWQGEDAPAGGVLPLWGSGAALGCCSRRASSAAHCRLLLLVAPGCGTAQQPRAGTPSAPSAPAPAAV</sequence>
<evidence type="ECO:0000313" key="1">
    <source>
        <dbReference type="EMBL" id="PWN94999.1"/>
    </source>
</evidence>
<dbReference type="EMBL" id="KZ819307">
    <property type="protein sequence ID" value="PWN94999.1"/>
    <property type="molecule type" value="Genomic_DNA"/>
</dbReference>